<organism evidence="1 2">
    <name type="scientific">Plasmodium vinckei vinckei</name>
    <dbReference type="NCBI Taxonomy" id="54757"/>
    <lineage>
        <taxon>Eukaryota</taxon>
        <taxon>Sar</taxon>
        <taxon>Alveolata</taxon>
        <taxon>Apicomplexa</taxon>
        <taxon>Aconoidasida</taxon>
        <taxon>Haemosporida</taxon>
        <taxon>Plasmodiidae</taxon>
        <taxon>Plasmodium</taxon>
        <taxon>Plasmodium (Vinckeia)</taxon>
    </lineage>
</organism>
<proteinExistence type="predicted"/>
<sequence length="87" mass="9994">MIHSNCNFHCLSYFATAFIAVGTKTSIVKIVFKFFVFSLNSHYQNKAFQTKYTNTLTCKKLICAVLVAYMRRAPCLIPLKLIIPFSY</sequence>
<accession>A0A449BQ69</accession>
<name>A0A449BQ69_PLAVN</name>
<dbReference type="EMBL" id="LR215062">
    <property type="protein sequence ID" value="VEV55610.1"/>
    <property type="molecule type" value="Genomic_DNA"/>
</dbReference>
<dbReference type="Proteomes" id="UP000290582">
    <property type="component" value="Chromosome PVVCY_06"/>
</dbReference>
<evidence type="ECO:0000313" key="2">
    <source>
        <dbReference type="Proteomes" id="UP000290582"/>
    </source>
</evidence>
<evidence type="ECO:0000313" key="1">
    <source>
        <dbReference type="EMBL" id="VEV55610.1"/>
    </source>
</evidence>
<gene>
    <name evidence="1" type="ORF">PVVCY_0602350</name>
</gene>
<reference evidence="1 2" key="1">
    <citation type="submission" date="2019-01" db="EMBL/GenBank/DDBJ databases">
        <authorList>
            <person name="Ramaprasad A."/>
        </authorList>
    </citation>
    <scope>NUCLEOTIDE SEQUENCE [LARGE SCALE GENOMIC DNA]</scope>
</reference>
<dbReference type="AlphaFoldDB" id="A0A449BQ69"/>
<dbReference type="VEuPathDB" id="PlasmoDB:PVVCY_0602350"/>
<protein>
    <submittedName>
        <fullName evidence="1">Uncharacterized protein</fullName>
    </submittedName>
</protein>